<protein>
    <submittedName>
        <fullName evidence="4">Glycosyl/hexosyl transferase</fullName>
    </submittedName>
</protein>
<evidence type="ECO:0000256" key="1">
    <source>
        <dbReference type="ARBA" id="ARBA00022679"/>
    </source>
</evidence>
<keyword evidence="1 4" id="KW-0808">Transferase</keyword>
<dbReference type="RefSeq" id="WP_042056638.1">
    <property type="nucleotide sequence ID" value="NZ_BAND01000016.1"/>
</dbReference>
<dbReference type="Pfam" id="PF00534">
    <property type="entry name" value="Glycos_transf_1"/>
    <property type="match status" value="1"/>
</dbReference>
<evidence type="ECO:0000259" key="3">
    <source>
        <dbReference type="Pfam" id="PF13439"/>
    </source>
</evidence>
<reference evidence="5" key="1">
    <citation type="journal article" date="2014" name="FEMS Microbiol. Lett.">
        <title>Draft Genomic DNA Sequence of the Facultatively Methylotrophic Bacterium Acidomonas methanolica type strain MB58.</title>
        <authorList>
            <person name="Higashiura N."/>
            <person name="Hadano H."/>
            <person name="Hirakawa H."/>
            <person name="Matsutani M."/>
            <person name="Takabe S."/>
            <person name="Matsushita K."/>
            <person name="Azuma Y."/>
        </authorList>
    </citation>
    <scope>NUCLEOTIDE SEQUENCE [LARGE SCALE GENOMIC DNA]</scope>
    <source>
        <strain evidence="5">MB58</strain>
    </source>
</reference>
<evidence type="ECO:0000313" key="4">
    <source>
        <dbReference type="EMBL" id="GAJ28228.1"/>
    </source>
</evidence>
<accession>A0A023D252</accession>
<dbReference type="Proteomes" id="UP000019760">
    <property type="component" value="Unassembled WGS sequence"/>
</dbReference>
<dbReference type="InterPro" id="IPR028098">
    <property type="entry name" value="Glyco_trans_4-like_N"/>
</dbReference>
<feature type="domain" description="Glycosyltransferase subfamily 4-like N-terminal" evidence="3">
    <location>
        <begin position="50"/>
        <end position="161"/>
    </location>
</feature>
<feature type="domain" description="Glycosyl transferase family 1" evidence="2">
    <location>
        <begin position="169"/>
        <end position="332"/>
    </location>
</feature>
<evidence type="ECO:0000259" key="2">
    <source>
        <dbReference type="Pfam" id="PF00534"/>
    </source>
</evidence>
<dbReference type="PANTHER" id="PTHR46401:SF2">
    <property type="entry name" value="GLYCOSYLTRANSFERASE WBBK-RELATED"/>
    <property type="match status" value="1"/>
</dbReference>
<reference evidence="4 5" key="2">
    <citation type="journal article" date="2014" name="FEMS Microbiol. Lett.">
        <title>Draft genomic DNA sequence of the facultatively methylotrophic bacterium Acidomonas methanolica type strain MB58.</title>
        <authorList>
            <person name="Higashiura N."/>
            <person name="Hadano H."/>
            <person name="Hirakawa H."/>
            <person name="Matsutani M."/>
            <person name="Takabe S."/>
            <person name="Matsushita K."/>
            <person name="Azuma Y."/>
        </authorList>
    </citation>
    <scope>NUCLEOTIDE SEQUENCE [LARGE SCALE GENOMIC DNA]</scope>
    <source>
        <strain evidence="4 5">MB58</strain>
    </source>
</reference>
<dbReference type="InterPro" id="IPR001296">
    <property type="entry name" value="Glyco_trans_1"/>
</dbReference>
<dbReference type="CDD" id="cd03801">
    <property type="entry name" value="GT4_PimA-like"/>
    <property type="match status" value="1"/>
</dbReference>
<comment type="caution">
    <text evidence="4">The sequence shown here is derived from an EMBL/GenBank/DDBJ whole genome shotgun (WGS) entry which is preliminary data.</text>
</comment>
<organism evidence="4 5">
    <name type="scientific">Acidomonas methanolica NBRC 104435</name>
    <dbReference type="NCBI Taxonomy" id="1231351"/>
    <lineage>
        <taxon>Bacteria</taxon>
        <taxon>Pseudomonadati</taxon>
        <taxon>Pseudomonadota</taxon>
        <taxon>Alphaproteobacteria</taxon>
        <taxon>Acetobacterales</taxon>
        <taxon>Acetobacteraceae</taxon>
        <taxon>Acidomonas</taxon>
    </lineage>
</organism>
<evidence type="ECO:0000313" key="5">
    <source>
        <dbReference type="Proteomes" id="UP000019760"/>
    </source>
</evidence>
<dbReference type="PANTHER" id="PTHR46401">
    <property type="entry name" value="GLYCOSYLTRANSFERASE WBBK-RELATED"/>
    <property type="match status" value="1"/>
</dbReference>
<dbReference type="OrthoDB" id="9807414at2"/>
<dbReference type="Gene3D" id="3.40.50.2000">
    <property type="entry name" value="Glycogen Phosphorylase B"/>
    <property type="match status" value="2"/>
</dbReference>
<sequence>MRVMIILPMREGYAADRAGAISLLVNRLAGPDDLVVGSPVEGTPLPGGTFVPVPPISPLWSVFSDNFRYLIGLRKVIRQYRPDLIEVHNKPAIASSLARVAPTQLILHNDPQEMRGASSPRQREALLERVRVITVSDWLRRRFLEDLDPAVVEVMPNCLDLGALPTPAPRRAPVVLFVGRVVANKGVDAFVRAWTTIASHVSGWKAVLIGADRFGIDAPRTAFVDRVEAQADIAGIAHLGYQPHPRVLEAMAQAAIVVVPSRWPEPFGLTALEAMASGAAVIASPSGGLPEVVGDAALFARPDAPGELETALLTLIGNDELREDLAARGRERAQIFDIGPARARLVALRLQALKR</sequence>
<keyword evidence="5" id="KW-1185">Reference proteome</keyword>
<dbReference type="Pfam" id="PF13439">
    <property type="entry name" value="Glyco_transf_4"/>
    <property type="match status" value="1"/>
</dbReference>
<proteinExistence type="predicted"/>
<dbReference type="SUPFAM" id="SSF53756">
    <property type="entry name" value="UDP-Glycosyltransferase/glycogen phosphorylase"/>
    <property type="match status" value="1"/>
</dbReference>
<dbReference type="AlphaFoldDB" id="A0A023D252"/>
<dbReference type="GO" id="GO:0016757">
    <property type="term" value="F:glycosyltransferase activity"/>
    <property type="evidence" value="ECO:0007669"/>
    <property type="project" value="InterPro"/>
</dbReference>
<name>A0A023D252_ACIMT</name>
<dbReference type="GO" id="GO:0009103">
    <property type="term" value="P:lipopolysaccharide biosynthetic process"/>
    <property type="evidence" value="ECO:0007669"/>
    <property type="project" value="TreeGrafter"/>
</dbReference>
<dbReference type="EMBL" id="BAND01000016">
    <property type="protein sequence ID" value="GAJ28228.1"/>
    <property type="molecule type" value="Genomic_DNA"/>
</dbReference>
<gene>
    <name evidence="4" type="ORF">Amme_016_011</name>
</gene>